<evidence type="ECO:0000256" key="1">
    <source>
        <dbReference type="SAM" id="MobiDB-lite"/>
    </source>
</evidence>
<dbReference type="HOGENOM" id="CLU_359101_0_0_1"/>
<dbReference type="Proteomes" id="UP000019462">
    <property type="component" value="Unassembled WGS sequence"/>
</dbReference>
<sequence length="802" mass="83599">MTRFYVVLWIYVACLGLVSGHGDIPNARRHSGVRARLWGRAMRVWTPRQGPARRSVSEHGSMPEPFLENGSPGWTFDNIYNVAHWDGGDKATCPAPAKSLPATGSKTIQKGFKQEFVHFCQHGNTPTRIPDQSVCITKPHKVSSRGSKVKREEDESDYEARIIAASLATAAEDDATNDDAALSKRTPLAAAPMMGMMGGGGMPGMSTFMPLINTGIDAGSKLGVAFLQYLTQREKDQAEAKKADPLAGARNSTQAAGDPLAASTASLTDKASALTPATSSADGSSGSSSGASGIDGAATTGASGSADSSGITDTAASDTTSPKPDADSPSTVGGATTEKGSSGDTGSEDTGPSEAGDSGSRLAKSSLADDVVGSSATKSMSSGLKSVGSAKDSSAPDDADDLSGTSVKASLPRARSSAGSAKVGGSTLDSSAIGGSTDVGSAMGGSAGGSSKAGTSGHAASSLGFKGKSKRDATPHPVTHSDPATTGSSSKCGGSAVQCKKLIERSIPYCVPHKPAPDAPPHTHDDDDPDAVLSSKMVGTMIRVMARHCLRKCPGFVGLAKSDHDFKSKTEKCAHDTKLFNKSLAHSSKPAHKHSPTTENALESKQPKPEHASEPEKASKQPPAPDAAKDEAGPMFKRDVTPARLPEQCRGGYEAVFRNALQPVSAYQGQLFGSVVSDPGSFLHWGLVRNVAQCKRACDETQGCVFVNVYQQTFGLDHPNIRLVSRDVNDEVKLRKQFAGKPEAKKNSFVEGHLTCALYSRCFRGCQATHRSGENPVFFEKSMGYCKSDKCNPAHSPFTRSM</sequence>
<feature type="compositionally biased region" description="Polar residues" evidence="1">
    <location>
        <begin position="315"/>
        <end position="334"/>
    </location>
</feature>
<feature type="signal peptide" evidence="2">
    <location>
        <begin position="1"/>
        <end position="20"/>
    </location>
</feature>
<feature type="compositionally biased region" description="Polar residues" evidence="1">
    <location>
        <begin position="482"/>
        <end position="492"/>
    </location>
</feature>
<feature type="region of interest" description="Disordered" evidence="1">
    <location>
        <begin position="238"/>
        <end position="494"/>
    </location>
</feature>
<protein>
    <submittedName>
        <fullName evidence="3">Uncharacterized protein</fullName>
    </submittedName>
</protein>
<dbReference type="EMBL" id="AWNI01000008">
    <property type="protein sequence ID" value="ETS63360.1"/>
    <property type="molecule type" value="Genomic_DNA"/>
</dbReference>
<keyword evidence="2" id="KW-0732">Signal</keyword>
<feature type="compositionally biased region" description="Basic and acidic residues" evidence="1">
    <location>
        <begin position="605"/>
        <end position="619"/>
    </location>
</feature>
<feature type="region of interest" description="Disordered" evidence="1">
    <location>
        <begin position="511"/>
        <end position="532"/>
    </location>
</feature>
<reference evidence="3 4" key="1">
    <citation type="journal article" date="2014" name="Genome Announc.">
        <title>Genome sequence of the basidiomycetous fungus Pseudozyma aphidis DSM70725, an efficient producer of biosurfactant mannosylerythritol lipids.</title>
        <authorList>
            <person name="Lorenz S."/>
            <person name="Guenther M."/>
            <person name="Grumaz C."/>
            <person name="Rupp S."/>
            <person name="Zibek S."/>
            <person name="Sohn K."/>
        </authorList>
    </citation>
    <scope>NUCLEOTIDE SEQUENCE [LARGE SCALE GENOMIC DNA]</scope>
    <source>
        <strain evidence="4">ATCC 32657 / CBS 517.83 / DSM 70725 / JCM 10318 / NBRC 10182 / NRRL Y-7954 / St-0401</strain>
    </source>
</reference>
<keyword evidence="4" id="KW-1185">Reference proteome</keyword>
<feature type="region of interest" description="Disordered" evidence="1">
    <location>
        <begin position="584"/>
        <end position="632"/>
    </location>
</feature>
<evidence type="ECO:0000313" key="3">
    <source>
        <dbReference type="EMBL" id="ETS63360.1"/>
    </source>
</evidence>
<feature type="compositionally biased region" description="Low complexity" evidence="1">
    <location>
        <begin position="336"/>
        <end position="353"/>
    </location>
</feature>
<dbReference type="AlphaFoldDB" id="W3VPF6"/>
<proteinExistence type="predicted"/>
<feature type="chain" id="PRO_5004833155" evidence="2">
    <location>
        <begin position="21"/>
        <end position="802"/>
    </location>
</feature>
<comment type="caution">
    <text evidence="3">The sequence shown here is derived from an EMBL/GenBank/DDBJ whole genome shotgun (WGS) entry which is preliminary data.</text>
</comment>
<feature type="compositionally biased region" description="Polar residues" evidence="1">
    <location>
        <begin position="374"/>
        <end position="384"/>
    </location>
</feature>
<feature type="compositionally biased region" description="Low complexity" evidence="1">
    <location>
        <begin position="277"/>
        <end position="314"/>
    </location>
</feature>
<evidence type="ECO:0000256" key="2">
    <source>
        <dbReference type="SAM" id="SignalP"/>
    </source>
</evidence>
<evidence type="ECO:0000313" key="4">
    <source>
        <dbReference type="Proteomes" id="UP000019462"/>
    </source>
</evidence>
<dbReference type="OrthoDB" id="271448at2759"/>
<gene>
    <name evidence="3" type="ORF">PaG_01641</name>
</gene>
<feature type="compositionally biased region" description="Low complexity" evidence="1">
    <location>
        <begin position="449"/>
        <end position="462"/>
    </location>
</feature>
<organism evidence="3 4">
    <name type="scientific">Moesziomyces aphidis</name>
    <name type="common">Pseudozyma aphidis</name>
    <dbReference type="NCBI Taxonomy" id="84754"/>
    <lineage>
        <taxon>Eukaryota</taxon>
        <taxon>Fungi</taxon>
        <taxon>Dikarya</taxon>
        <taxon>Basidiomycota</taxon>
        <taxon>Ustilaginomycotina</taxon>
        <taxon>Ustilaginomycetes</taxon>
        <taxon>Ustilaginales</taxon>
        <taxon>Ustilaginaceae</taxon>
        <taxon>Moesziomyces</taxon>
    </lineage>
</organism>
<name>W3VPF6_MOEAP</name>
<accession>W3VPF6</accession>